<reference evidence="1" key="1">
    <citation type="submission" date="2022-05" db="EMBL/GenBank/DDBJ databases">
        <title>Halomonas geminus sp. nov. and Halomonas llamarensis sp. nov. isolated from high-altitude salars of the Atacama Desert.</title>
        <authorList>
            <person name="Hintersatz C."/>
            <person name="Rojas L.A."/>
            <person name="Wei T.-S."/>
            <person name="Kutschke S."/>
            <person name="Lehmann F."/>
            <person name="Jain R."/>
            <person name="Pollmann K."/>
        </authorList>
    </citation>
    <scope>NUCLEOTIDE SEQUENCE</scope>
    <source>
        <strain evidence="1">ATCHA</strain>
    </source>
</reference>
<gene>
    <name evidence="1" type="ORF">M8006_07930</name>
</gene>
<comment type="caution">
    <text evidence="1">The sequence shown here is derived from an EMBL/GenBank/DDBJ whole genome shotgun (WGS) entry which is preliminary data.</text>
</comment>
<name>A0ABT0SQ18_9GAMM</name>
<accession>A0ABT0SQ18</accession>
<evidence type="ECO:0000313" key="2">
    <source>
        <dbReference type="Proteomes" id="UP001165308"/>
    </source>
</evidence>
<dbReference type="Proteomes" id="UP001165308">
    <property type="component" value="Unassembled WGS sequence"/>
</dbReference>
<protein>
    <submittedName>
        <fullName evidence="1">Uncharacterized protein</fullName>
    </submittedName>
</protein>
<dbReference type="EMBL" id="JAMJPJ010000009">
    <property type="protein sequence ID" value="MCL7929905.1"/>
    <property type="molecule type" value="Genomic_DNA"/>
</dbReference>
<keyword evidence="2" id="KW-1185">Reference proteome</keyword>
<sequence length="80" mass="8752">MNNENKDNKTIYISQEDWGEALALRTHLSVILKTAYAFSDEELVGKQPLQIDSGQLLLAAASLRALIFDSAAQPLLSGYA</sequence>
<proteinExistence type="predicted"/>
<evidence type="ECO:0000313" key="1">
    <source>
        <dbReference type="EMBL" id="MCL7929905.1"/>
    </source>
</evidence>
<dbReference type="RefSeq" id="WP_250080944.1">
    <property type="nucleotide sequence ID" value="NZ_JAMJPJ010000009.1"/>
</dbReference>
<organism evidence="1 2">
    <name type="scientific">Halomonas llamarensis</name>
    <dbReference type="NCBI Taxonomy" id="2945104"/>
    <lineage>
        <taxon>Bacteria</taxon>
        <taxon>Pseudomonadati</taxon>
        <taxon>Pseudomonadota</taxon>
        <taxon>Gammaproteobacteria</taxon>
        <taxon>Oceanospirillales</taxon>
        <taxon>Halomonadaceae</taxon>
        <taxon>Halomonas</taxon>
    </lineage>
</organism>